<dbReference type="AlphaFoldDB" id="S4XTX6"/>
<dbReference type="InterPro" id="IPR049517">
    <property type="entry name" value="ACX-like_C"/>
</dbReference>
<dbReference type="SUPFAM" id="SSF53067">
    <property type="entry name" value="Actin-like ATPase domain"/>
    <property type="match status" value="1"/>
</dbReference>
<dbReference type="HOGENOM" id="CLU_002157_1_2_7"/>
<evidence type="ECO:0000313" key="6">
    <source>
        <dbReference type="Proteomes" id="UP000014803"/>
    </source>
</evidence>
<dbReference type="STRING" id="1254432.SCE1572_15690"/>
<reference evidence="5 6" key="1">
    <citation type="journal article" date="2013" name="Sci. Rep.">
        <title>Extraordinary expansion of a Sorangium cellulosum genome from an alkaline milieu.</title>
        <authorList>
            <person name="Han K."/>
            <person name="Li Z.F."/>
            <person name="Peng R."/>
            <person name="Zhu L.P."/>
            <person name="Zhou T."/>
            <person name="Wang L.G."/>
            <person name="Li S.G."/>
            <person name="Zhang X.B."/>
            <person name="Hu W."/>
            <person name="Wu Z.H."/>
            <person name="Qin N."/>
            <person name="Li Y.Z."/>
        </authorList>
    </citation>
    <scope>NUCLEOTIDE SEQUENCE [LARGE SCALE GENOMIC DNA]</scope>
    <source>
        <strain evidence="5 6">So0157-2</strain>
    </source>
</reference>
<dbReference type="InterPro" id="IPR002821">
    <property type="entry name" value="Hydantoinase_A"/>
</dbReference>
<evidence type="ECO:0000313" key="5">
    <source>
        <dbReference type="EMBL" id="AGP35821.1"/>
    </source>
</evidence>
<feature type="domain" description="Hydantoinase A/oxoprolinase" evidence="2">
    <location>
        <begin position="229"/>
        <end position="521"/>
    </location>
</feature>
<protein>
    <submittedName>
        <fullName evidence="5">5-oxoprolinase</fullName>
    </submittedName>
</protein>
<dbReference type="PATRIC" id="fig|1254432.3.peg.3525"/>
<name>S4XTX6_SORCE</name>
<feature type="domain" description="Hydantoinase/oxoprolinase N-terminal" evidence="3">
    <location>
        <begin position="34"/>
        <end position="208"/>
    </location>
</feature>
<dbReference type="InterPro" id="IPR043129">
    <property type="entry name" value="ATPase_NBD"/>
</dbReference>
<dbReference type="Pfam" id="PF05378">
    <property type="entry name" value="Hydant_A_N"/>
    <property type="match status" value="1"/>
</dbReference>
<dbReference type="GO" id="GO:0006749">
    <property type="term" value="P:glutathione metabolic process"/>
    <property type="evidence" value="ECO:0007669"/>
    <property type="project" value="TreeGrafter"/>
</dbReference>
<dbReference type="Pfam" id="PF19278">
    <property type="entry name" value="Hydant_A_C"/>
    <property type="match status" value="1"/>
</dbReference>
<sequence length="718" mass="76629">MVRRRGRSGETEALLTARPAASIARPAQEDALMRVASDIGGTFTDLVAFDEETGELSLAKVPTTPDDLTRGVLEALPPARIDAARIGSFIHGTTLIINALTERKGARTGLLTTRGFRDVLEIGRANRPDIYNFSFRKPEPFVPRDLRLEVTERLDYKGEVLTPLDEDSVRRGVRALLDRGAGAIAICFLHAYRNPAHERRAAEIARAEAPATPVTASSEITREWREYERTSTAVLNAYVQPLAAAYLSGLESRLTGRGAASSSLHVMQSSGGITTFPEASAAPIRLVESGPAGSVLGAIALGQLLGERDIISLDIGGTTAKCAVLQGGEARVTTDYKVEWTPTSPGYPLMIPVIDVAEIGAGGGSIARIDEAGRLEVGPRSAGAVPGPACYGRGGEEPTTTDANLLCGRINPAYFLGGRIPLDVQAARRAIRRIAAPCGVTEAEAARGVVRLANAITESLLRRVTIRRGHDPREFALVAFGGGGSMHASALARSLRIRRVIIPVAPAHFSAWGMLMADARVDLVRTALVRAEPSQTAALAALLRELELESCALVCRGGLDPARVSARRFAELRYAGQEHTVNVPLPDGALDSAALYETLGRFHALHERHYTFRLDAVVEIVSLHVAAVGAVDRPRPAPLDRSPPDPTPARKGARAVDFDELGVLESPVYERARLRPGMRVEGPAVVEEPAASTILSPGDRLTVHEQGSLLVDIDASAR</sequence>
<dbReference type="GO" id="GO:0005829">
    <property type="term" value="C:cytosol"/>
    <property type="evidence" value="ECO:0007669"/>
    <property type="project" value="TreeGrafter"/>
</dbReference>
<dbReference type="GO" id="GO:0017168">
    <property type="term" value="F:5-oxoprolinase (ATP-hydrolyzing) activity"/>
    <property type="evidence" value="ECO:0007669"/>
    <property type="project" value="TreeGrafter"/>
</dbReference>
<evidence type="ECO:0000256" key="1">
    <source>
        <dbReference type="SAM" id="MobiDB-lite"/>
    </source>
</evidence>
<dbReference type="PANTHER" id="PTHR11365:SF23">
    <property type="entry name" value="HYPOTHETICAL 5-OXOPROLINASE (EUROFUNG)-RELATED"/>
    <property type="match status" value="1"/>
</dbReference>
<evidence type="ECO:0000259" key="2">
    <source>
        <dbReference type="Pfam" id="PF01968"/>
    </source>
</evidence>
<dbReference type="InterPro" id="IPR008040">
    <property type="entry name" value="Hydant_A_N"/>
</dbReference>
<feature type="region of interest" description="Disordered" evidence="1">
    <location>
        <begin position="633"/>
        <end position="654"/>
    </location>
</feature>
<dbReference type="InterPro" id="IPR045079">
    <property type="entry name" value="Oxoprolinase-like"/>
</dbReference>
<dbReference type="eggNOG" id="COG0145">
    <property type="taxonomic scope" value="Bacteria"/>
</dbReference>
<evidence type="ECO:0000259" key="3">
    <source>
        <dbReference type="Pfam" id="PF05378"/>
    </source>
</evidence>
<dbReference type="PANTHER" id="PTHR11365">
    <property type="entry name" value="5-OXOPROLINASE RELATED"/>
    <property type="match status" value="1"/>
</dbReference>
<organism evidence="5 6">
    <name type="scientific">Sorangium cellulosum So0157-2</name>
    <dbReference type="NCBI Taxonomy" id="1254432"/>
    <lineage>
        <taxon>Bacteria</taxon>
        <taxon>Pseudomonadati</taxon>
        <taxon>Myxococcota</taxon>
        <taxon>Polyangia</taxon>
        <taxon>Polyangiales</taxon>
        <taxon>Polyangiaceae</taxon>
        <taxon>Sorangium</taxon>
    </lineage>
</organism>
<accession>S4XTX6</accession>
<gene>
    <name evidence="5" type="ORF">SCE1572_15690</name>
</gene>
<feature type="domain" description="Acetophenone carboxylase-like C-terminal" evidence="4">
    <location>
        <begin position="537"/>
        <end position="704"/>
    </location>
</feature>
<dbReference type="KEGG" id="scu:SCE1572_15690"/>
<proteinExistence type="predicted"/>
<evidence type="ECO:0000259" key="4">
    <source>
        <dbReference type="Pfam" id="PF19278"/>
    </source>
</evidence>
<dbReference type="Proteomes" id="UP000014803">
    <property type="component" value="Chromosome"/>
</dbReference>
<dbReference type="Pfam" id="PF01968">
    <property type="entry name" value="Hydantoinase_A"/>
    <property type="match status" value="1"/>
</dbReference>
<dbReference type="EMBL" id="CP003969">
    <property type="protein sequence ID" value="AGP35821.1"/>
    <property type="molecule type" value="Genomic_DNA"/>
</dbReference>